<dbReference type="InterPro" id="IPR010039">
    <property type="entry name" value="EcbF_BcbF"/>
</dbReference>
<dbReference type="STRING" id="938405.SAMN02927895_01286"/>
<name>A0A1G6Z9A2_9PROT</name>
<keyword evidence="2" id="KW-1185">Reference proteome</keyword>
<organism evidence="1 2">
    <name type="scientific">Belnapia rosea</name>
    <dbReference type="NCBI Taxonomy" id="938405"/>
    <lineage>
        <taxon>Bacteria</taxon>
        <taxon>Pseudomonadati</taxon>
        <taxon>Pseudomonadota</taxon>
        <taxon>Alphaproteobacteria</taxon>
        <taxon>Acetobacterales</taxon>
        <taxon>Roseomonadaceae</taxon>
        <taxon>Belnapia</taxon>
    </lineage>
</organism>
<reference evidence="1 2" key="1">
    <citation type="submission" date="2016-10" db="EMBL/GenBank/DDBJ databases">
        <authorList>
            <person name="de Groot N.N."/>
        </authorList>
    </citation>
    <scope>NUCLEOTIDE SEQUENCE [LARGE SCALE GENOMIC DNA]</scope>
    <source>
        <strain evidence="1 2">CPCC 100156</strain>
    </source>
</reference>
<evidence type="ECO:0000313" key="1">
    <source>
        <dbReference type="EMBL" id="SDD99052.1"/>
    </source>
</evidence>
<dbReference type="NCBIfam" id="TIGR01689">
    <property type="entry name" value="EcbF-BcbF"/>
    <property type="match status" value="1"/>
</dbReference>
<dbReference type="AlphaFoldDB" id="A0A1G6Z9A2"/>
<proteinExistence type="predicted"/>
<dbReference type="Gene3D" id="3.40.50.1000">
    <property type="entry name" value="HAD superfamily/HAD-like"/>
    <property type="match status" value="1"/>
</dbReference>
<dbReference type="InterPro" id="IPR023214">
    <property type="entry name" value="HAD_sf"/>
</dbReference>
<evidence type="ECO:0000313" key="2">
    <source>
        <dbReference type="Proteomes" id="UP000198925"/>
    </source>
</evidence>
<protein>
    <submittedName>
        <fullName evidence="1">Capsule biosynthesis phosphatase</fullName>
    </submittedName>
</protein>
<dbReference type="EMBL" id="FMZX01000016">
    <property type="protein sequence ID" value="SDD99052.1"/>
    <property type="molecule type" value="Genomic_DNA"/>
</dbReference>
<sequence>MYPAGMKRLVVDLDGTLTIDEPGVPYEAKRPNEALVARLRDYRAAGFEIVVATARNMRTHANNIGRINARTLPVILDWLTRHDIPFDEVHVGKPWCGTEGFYIDDKAVRPSEFLALGYEGVLALLAREGQSDGGA</sequence>
<dbReference type="Proteomes" id="UP000198925">
    <property type="component" value="Unassembled WGS sequence"/>
</dbReference>
<dbReference type="SUPFAM" id="SSF56784">
    <property type="entry name" value="HAD-like"/>
    <property type="match status" value="1"/>
</dbReference>
<dbReference type="InterPro" id="IPR036412">
    <property type="entry name" value="HAD-like_sf"/>
</dbReference>
<gene>
    <name evidence="1" type="ORF">SAMN04487779_101610</name>
</gene>
<accession>A0A1G6Z9A2</accession>